<accession>A0A024S458</accession>
<organism evidence="2 3">
    <name type="scientific">Hypocrea jecorina (strain ATCC 56765 / BCRC 32924 / NRRL 11460 / Rut C-30)</name>
    <name type="common">Trichoderma reesei</name>
    <dbReference type="NCBI Taxonomy" id="1344414"/>
    <lineage>
        <taxon>Eukaryota</taxon>
        <taxon>Fungi</taxon>
        <taxon>Dikarya</taxon>
        <taxon>Ascomycota</taxon>
        <taxon>Pezizomycotina</taxon>
        <taxon>Sordariomycetes</taxon>
        <taxon>Hypocreomycetidae</taxon>
        <taxon>Hypocreales</taxon>
        <taxon>Hypocreaceae</taxon>
        <taxon>Trichoderma</taxon>
    </lineage>
</organism>
<gene>
    <name evidence="2" type="ORF">M419DRAFT_120165</name>
</gene>
<evidence type="ECO:0000313" key="3">
    <source>
        <dbReference type="Proteomes" id="UP000024376"/>
    </source>
</evidence>
<evidence type="ECO:0000313" key="2">
    <source>
        <dbReference type="EMBL" id="ETR99260.1"/>
    </source>
</evidence>
<protein>
    <submittedName>
        <fullName evidence="2">Uncharacterized protein</fullName>
    </submittedName>
</protein>
<dbReference type="KEGG" id="trr:M419DRAFT_120165"/>
<keyword evidence="1" id="KW-1133">Transmembrane helix</keyword>
<name>A0A024S458_HYPJR</name>
<sequence length="52" mass="5534">MAPTLLLFPSSGSILVILAFAFNILSLVWSWNEIDGLVTMPSGPALCNNQLG</sequence>
<dbReference type="HOGENOM" id="CLU_3088976_0_0_1"/>
<feature type="transmembrane region" description="Helical" evidence="1">
    <location>
        <begin position="12"/>
        <end position="31"/>
    </location>
</feature>
<dbReference type="AlphaFoldDB" id="A0A024S458"/>
<keyword evidence="1" id="KW-0812">Transmembrane</keyword>
<dbReference type="Proteomes" id="UP000024376">
    <property type="component" value="Unassembled WGS sequence"/>
</dbReference>
<evidence type="ECO:0000256" key="1">
    <source>
        <dbReference type="SAM" id="Phobius"/>
    </source>
</evidence>
<dbReference type="EMBL" id="KI911157">
    <property type="protein sequence ID" value="ETR99260.1"/>
    <property type="molecule type" value="Genomic_DNA"/>
</dbReference>
<reference evidence="3" key="1">
    <citation type="journal article" date="2013" name="Ind. Biotechnol.">
        <title>Comparative genomics analysis of Trichoderma reesei strains.</title>
        <authorList>
            <person name="Koike H."/>
            <person name="Aerts A."/>
            <person name="LaButti K."/>
            <person name="Grigoriev I.V."/>
            <person name="Baker S.E."/>
        </authorList>
    </citation>
    <scope>NUCLEOTIDE SEQUENCE [LARGE SCALE GENOMIC DNA]</scope>
    <source>
        <strain evidence="3">ATCC 56765 / BCRC 32924 / NRRL 11460 / Rut C-30</strain>
    </source>
</reference>
<proteinExistence type="predicted"/>
<keyword evidence="1" id="KW-0472">Membrane</keyword>